<sequence length="73" mass="8901">MVPLNFNFRLKIEILQSVSFYSCSRFVELLKARCRVAQHEDFVKKRKRKETPGNHRQQKHFADLFIVYLLRFK</sequence>
<evidence type="ECO:0000313" key="2">
    <source>
        <dbReference type="Proteomes" id="UP000006038"/>
    </source>
</evidence>
<dbReference type="HOGENOM" id="CLU_2708780_0_0_1"/>
<dbReference type="EnsemblPlants" id="OB0128G10060.1">
    <property type="protein sequence ID" value="OB0128G10060.1"/>
    <property type="gene ID" value="OB0128G10060"/>
</dbReference>
<organism evidence="1">
    <name type="scientific">Oryza brachyantha</name>
    <name type="common">malo sina</name>
    <dbReference type="NCBI Taxonomy" id="4533"/>
    <lineage>
        <taxon>Eukaryota</taxon>
        <taxon>Viridiplantae</taxon>
        <taxon>Streptophyta</taxon>
        <taxon>Embryophyta</taxon>
        <taxon>Tracheophyta</taxon>
        <taxon>Spermatophyta</taxon>
        <taxon>Magnoliopsida</taxon>
        <taxon>Liliopsida</taxon>
        <taxon>Poales</taxon>
        <taxon>Poaceae</taxon>
        <taxon>BOP clade</taxon>
        <taxon>Oryzoideae</taxon>
        <taxon>Oryzeae</taxon>
        <taxon>Oryzinae</taxon>
        <taxon>Oryza</taxon>
    </lineage>
</organism>
<accession>J3KV92</accession>
<dbReference type="Proteomes" id="UP000006038">
    <property type="component" value="Unassembled WGS sequence"/>
</dbReference>
<proteinExistence type="predicted"/>
<reference evidence="1" key="1">
    <citation type="submission" date="2015-06" db="UniProtKB">
        <authorList>
            <consortium name="EnsemblPlants"/>
        </authorList>
    </citation>
    <scope>IDENTIFICATION</scope>
</reference>
<protein>
    <submittedName>
        <fullName evidence="1">Uncharacterized protein</fullName>
    </submittedName>
</protein>
<evidence type="ECO:0000313" key="1">
    <source>
        <dbReference type="EnsemblPlants" id="OB0128G10060.1"/>
    </source>
</evidence>
<keyword evidence="2" id="KW-1185">Reference proteome</keyword>
<dbReference type="AlphaFoldDB" id="J3KV92"/>
<name>J3KV92_ORYBR</name>
<dbReference type="Gramene" id="OB0128G10060.1">
    <property type="protein sequence ID" value="OB0128G10060.1"/>
    <property type="gene ID" value="OB0128G10060"/>
</dbReference>